<evidence type="ECO:0000313" key="5">
    <source>
        <dbReference type="EMBL" id="RRJ18448.1"/>
    </source>
</evidence>
<keyword evidence="6" id="KW-1185">Reference proteome</keyword>
<evidence type="ECO:0000256" key="1">
    <source>
        <dbReference type="ARBA" id="ARBA00022679"/>
    </source>
</evidence>
<proteinExistence type="inferred from homology"/>
<dbReference type="Gene3D" id="3.40.630.30">
    <property type="match status" value="1"/>
</dbReference>
<dbReference type="GO" id="GO:0008999">
    <property type="term" value="F:protein-N-terminal-alanine acetyltransferase activity"/>
    <property type="evidence" value="ECO:0007669"/>
    <property type="project" value="TreeGrafter"/>
</dbReference>
<dbReference type="Proteomes" id="UP000276260">
    <property type="component" value="Unassembled WGS sequence"/>
</dbReference>
<evidence type="ECO:0000256" key="2">
    <source>
        <dbReference type="ARBA" id="ARBA00023315"/>
    </source>
</evidence>
<evidence type="ECO:0000259" key="4">
    <source>
        <dbReference type="PROSITE" id="PS51186"/>
    </source>
</evidence>
<dbReference type="PANTHER" id="PTHR43792:SF8">
    <property type="entry name" value="[RIBOSOMAL PROTEIN US5]-ALANINE N-ACETYLTRANSFERASE"/>
    <property type="match status" value="1"/>
</dbReference>
<dbReference type="PROSITE" id="PS51186">
    <property type="entry name" value="GNAT"/>
    <property type="match status" value="1"/>
</dbReference>
<comment type="similarity">
    <text evidence="3">Belongs to the acetyltransferase family. RimJ subfamily.</text>
</comment>
<dbReference type="RefSeq" id="WP_046520860.1">
    <property type="nucleotide sequence ID" value="NZ_LAVS01000087.1"/>
</dbReference>
<protein>
    <submittedName>
        <fullName evidence="5">N-acetyltransferase</fullName>
    </submittedName>
</protein>
<feature type="domain" description="N-acetyltransferase" evidence="4">
    <location>
        <begin position="4"/>
        <end position="170"/>
    </location>
</feature>
<comment type="caution">
    <text evidence="5">The sequence shown here is derived from an EMBL/GenBank/DDBJ whole genome shotgun (WGS) entry which is preliminary data.</text>
</comment>
<keyword evidence="2" id="KW-0012">Acyltransferase</keyword>
<accession>A0A3P3QBI8</accession>
<dbReference type="EMBL" id="RRCF01000008">
    <property type="protein sequence ID" value="RRJ18448.1"/>
    <property type="molecule type" value="Genomic_DNA"/>
</dbReference>
<keyword evidence="1 5" id="KW-0808">Transferase</keyword>
<evidence type="ECO:0000256" key="3">
    <source>
        <dbReference type="ARBA" id="ARBA00038502"/>
    </source>
</evidence>
<reference evidence="5 6" key="1">
    <citation type="submission" date="2018-11" db="EMBL/GenBank/DDBJ databases">
        <title>Draft genome analysis of Rheinheimera mesophila isolated from an industrial waste site.</title>
        <authorList>
            <person name="Yu Q."/>
            <person name="Qi Y."/>
            <person name="Zhang H."/>
            <person name="Lu Y."/>
            <person name="Pu J."/>
        </authorList>
    </citation>
    <scope>NUCLEOTIDE SEQUENCE [LARGE SCALE GENOMIC DNA]</scope>
    <source>
        <strain evidence="5 6">IITR13</strain>
    </source>
</reference>
<gene>
    <name evidence="5" type="ORF">EIK76_16970</name>
</gene>
<dbReference type="OrthoDB" id="9801656at2"/>
<dbReference type="GO" id="GO:0005737">
    <property type="term" value="C:cytoplasm"/>
    <property type="evidence" value="ECO:0007669"/>
    <property type="project" value="TreeGrafter"/>
</dbReference>
<name>A0A3P3QBI8_9GAMM</name>
<dbReference type="InterPro" id="IPR000182">
    <property type="entry name" value="GNAT_dom"/>
</dbReference>
<dbReference type="Pfam" id="PF13302">
    <property type="entry name" value="Acetyltransf_3"/>
    <property type="match status" value="1"/>
</dbReference>
<dbReference type="InterPro" id="IPR016181">
    <property type="entry name" value="Acyl_CoA_acyltransferase"/>
</dbReference>
<dbReference type="SUPFAM" id="SSF55729">
    <property type="entry name" value="Acyl-CoA N-acyltransferases (Nat)"/>
    <property type="match status" value="1"/>
</dbReference>
<sequence length="170" mass="19020">MSGYFIRLLQPDDVDAVLQFELANRTFFEKSIEARPAEFYQPDAVQQHIAGFLLLKQQALAWPAVIFNTEHQLIGRANLTDIDTVSQSAYVGYRIAEHDSGRGVASFALSCLIQQARQMGLALLFAFVSTENHASMQVLKKAGFQPLEVLPDVALVRGKSLTCYLMWLKL</sequence>
<dbReference type="PANTHER" id="PTHR43792">
    <property type="entry name" value="GNAT FAMILY, PUTATIVE (AFU_ORTHOLOGUE AFUA_3G00765)-RELATED-RELATED"/>
    <property type="match status" value="1"/>
</dbReference>
<dbReference type="AlphaFoldDB" id="A0A3P3QBI8"/>
<dbReference type="InterPro" id="IPR051531">
    <property type="entry name" value="N-acetyltransferase"/>
</dbReference>
<organism evidence="5 6">
    <name type="scientific">Rheinheimera mesophila</name>
    <dbReference type="NCBI Taxonomy" id="1547515"/>
    <lineage>
        <taxon>Bacteria</taxon>
        <taxon>Pseudomonadati</taxon>
        <taxon>Pseudomonadota</taxon>
        <taxon>Gammaproteobacteria</taxon>
        <taxon>Chromatiales</taxon>
        <taxon>Chromatiaceae</taxon>
        <taxon>Rheinheimera</taxon>
    </lineage>
</organism>
<evidence type="ECO:0000313" key="6">
    <source>
        <dbReference type="Proteomes" id="UP000276260"/>
    </source>
</evidence>